<dbReference type="AlphaFoldDB" id="A0A7C9MYW2"/>
<evidence type="ECO:0000256" key="5">
    <source>
        <dbReference type="ARBA" id="ARBA00022617"/>
    </source>
</evidence>
<feature type="transmembrane region" description="Helical" evidence="12">
    <location>
        <begin position="130"/>
        <end position="150"/>
    </location>
</feature>
<dbReference type="InterPro" id="IPR003317">
    <property type="entry name" value="Cyt-d_oxidase_su2"/>
</dbReference>
<organism evidence="13 14">
    <name type="scientific">Herbidospora solisilvae</name>
    <dbReference type="NCBI Taxonomy" id="2696284"/>
    <lineage>
        <taxon>Bacteria</taxon>
        <taxon>Bacillati</taxon>
        <taxon>Actinomycetota</taxon>
        <taxon>Actinomycetes</taxon>
        <taxon>Streptosporangiales</taxon>
        <taxon>Streptosporangiaceae</taxon>
        <taxon>Herbidospora</taxon>
    </lineage>
</organism>
<keyword evidence="3" id="KW-0813">Transport</keyword>
<keyword evidence="5" id="KW-0349">Heme</keyword>
<name>A0A7C9MYW2_9ACTN</name>
<evidence type="ECO:0000256" key="8">
    <source>
        <dbReference type="ARBA" id="ARBA00022982"/>
    </source>
</evidence>
<evidence type="ECO:0000256" key="6">
    <source>
        <dbReference type="ARBA" id="ARBA00022692"/>
    </source>
</evidence>
<feature type="transmembrane region" description="Helical" evidence="12">
    <location>
        <begin position="70"/>
        <end position="92"/>
    </location>
</feature>
<evidence type="ECO:0000256" key="10">
    <source>
        <dbReference type="ARBA" id="ARBA00023004"/>
    </source>
</evidence>
<keyword evidence="6 12" id="KW-0812">Transmembrane</keyword>
<dbReference type="GO" id="GO:0019646">
    <property type="term" value="P:aerobic electron transport chain"/>
    <property type="evidence" value="ECO:0007669"/>
    <property type="project" value="TreeGrafter"/>
</dbReference>
<dbReference type="PANTHER" id="PTHR43141">
    <property type="entry name" value="CYTOCHROME BD2 SUBUNIT II"/>
    <property type="match status" value="1"/>
</dbReference>
<dbReference type="RefSeq" id="WP_161478234.1">
    <property type="nucleotide sequence ID" value="NZ_WXEW01000001.1"/>
</dbReference>
<dbReference type="Pfam" id="PF02322">
    <property type="entry name" value="Cyt_bd_oxida_II"/>
    <property type="match status" value="1"/>
</dbReference>
<evidence type="ECO:0000256" key="9">
    <source>
        <dbReference type="ARBA" id="ARBA00022989"/>
    </source>
</evidence>
<proteinExistence type="inferred from homology"/>
<evidence type="ECO:0000256" key="11">
    <source>
        <dbReference type="ARBA" id="ARBA00023136"/>
    </source>
</evidence>
<comment type="caution">
    <text evidence="13">The sequence shown here is derived from an EMBL/GenBank/DDBJ whole genome shotgun (WGS) entry which is preliminary data.</text>
</comment>
<evidence type="ECO:0000313" key="13">
    <source>
        <dbReference type="EMBL" id="NAS20769.1"/>
    </source>
</evidence>
<dbReference type="GO" id="GO:0046872">
    <property type="term" value="F:metal ion binding"/>
    <property type="evidence" value="ECO:0007669"/>
    <property type="project" value="UniProtKB-KW"/>
</dbReference>
<reference evidence="13 14" key="1">
    <citation type="submission" date="2020-01" db="EMBL/GenBank/DDBJ databases">
        <title>Herbidospora sp. NEAU-GS84 nov., a novel actinomycete isolated from soil.</title>
        <authorList>
            <person name="Han L."/>
        </authorList>
    </citation>
    <scope>NUCLEOTIDE SEQUENCE [LARGE SCALE GENOMIC DNA]</scope>
    <source>
        <strain evidence="13 14">NEAU-GS84</strain>
    </source>
</reference>
<accession>A0A7C9MYW2</accession>
<protein>
    <submittedName>
        <fullName evidence="13">Cytochrome d ubiquinol oxidase subunit II</fullName>
    </submittedName>
</protein>
<feature type="transmembrane region" description="Helical" evidence="12">
    <location>
        <begin position="42"/>
        <end position="64"/>
    </location>
</feature>
<evidence type="ECO:0000313" key="14">
    <source>
        <dbReference type="Proteomes" id="UP000479526"/>
    </source>
</evidence>
<dbReference type="GO" id="GO:0009055">
    <property type="term" value="F:electron transfer activity"/>
    <property type="evidence" value="ECO:0007669"/>
    <property type="project" value="TreeGrafter"/>
</dbReference>
<evidence type="ECO:0000256" key="3">
    <source>
        <dbReference type="ARBA" id="ARBA00022448"/>
    </source>
</evidence>
<keyword evidence="11 12" id="KW-0472">Membrane</keyword>
<comment type="subcellular location">
    <subcellularLocation>
        <location evidence="1">Cell membrane</location>
        <topology evidence="1">Multi-pass membrane protein</topology>
    </subcellularLocation>
</comment>
<keyword evidence="4" id="KW-1003">Cell membrane</keyword>
<feature type="transmembrane region" description="Helical" evidence="12">
    <location>
        <begin position="6"/>
        <end position="30"/>
    </location>
</feature>
<dbReference type="GO" id="GO:0005886">
    <property type="term" value="C:plasma membrane"/>
    <property type="evidence" value="ECO:0007669"/>
    <property type="project" value="UniProtKB-SubCell"/>
</dbReference>
<dbReference type="GO" id="GO:0016682">
    <property type="term" value="F:oxidoreductase activity, acting on diphenols and related substances as donors, oxygen as acceptor"/>
    <property type="evidence" value="ECO:0007669"/>
    <property type="project" value="TreeGrafter"/>
</dbReference>
<feature type="transmembrane region" description="Helical" evidence="12">
    <location>
        <begin position="104"/>
        <end position="124"/>
    </location>
</feature>
<feature type="transmembrane region" description="Helical" evidence="12">
    <location>
        <begin position="162"/>
        <end position="188"/>
    </location>
</feature>
<keyword evidence="14" id="KW-1185">Reference proteome</keyword>
<evidence type="ECO:0000256" key="1">
    <source>
        <dbReference type="ARBA" id="ARBA00004651"/>
    </source>
</evidence>
<evidence type="ECO:0000256" key="7">
    <source>
        <dbReference type="ARBA" id="ARBA00022723"/>
    </source>
</evidence>
<feature type="transmembrane region" description="Helical" evidence="12">
    <location>
        <begin position="194"/>
        <end position="218"/>
    </location>
</feature>
<dbReference type="EMBL" id="WXEW01000001">
    <property type="protein sequence ID" value="NAS20769.1"/>
    <property type="molecule type" value="Genomic_DNA"/>
</dbReference>
<comment type="similarity">
    <text evidence="2">Belongs to the cytochrome ubiquinol oxidase subunit 2 family.</text>
</comment>
<dbReference type="Proteomes" id="UP000479526">
    <property type="component" value="Unassembled WGS sequence"/>
</dbReference>
<evidence type="ECO:0000256" key="4">
    <source>
        <dbReference type="ARBA" id="ARBA00022475"/>
    </source>
</evidence>
<dbReference type="GO" id="GO:0070069">
    <property type="term" value="C:cytochrome complex"/>
    <property type="evidence" value="ECO:0007669"/>
    <property type="project" value="TreeGrafter"/>
</dbReference>
<keyword evidence="10" id="KW-0408">Iron</keyword>
<evidence type="ECO:0000256" key="2">
    <source>
        <dbReference type="ARBA" id="ARBA00007543"/>
    </source>
</evidence>
<keyword evidence="9 12" id="KW-1133">Transmembrane helix</keyword>
<sequence>MEILWFGALALLVVGYFALEGFDLGVGLLLPVTADRDRAIGAIGPFVLANEVWLIAAAGVLFGAFPACEFALSANYTAVVLLLVSWVVRDAGLWFRRRLVTRAFWEWLIALGSLGVCLAWGLLLAGLAGFSFPFGLLYGLLIAALFVMHGRRFLDWRLTGGGTLLVTGGLAAVPALVPLVGMAGGVIGNAAPSATLTVLTFMVLPFVPVMAGAQIWVWRAFGKGPVPAYF</sequence>
<keyword evidence="8" id="KW-0249">Electron transport</keyword>
<keyword evidence="7" id="KW-0479">Metal-binding</keyword>
<evidence type="ECO:0000256" key="12">
    <source>
        <dbReference type="SAM" id="Phobius"/>
    </source>
</evidence>
<dbReference type="PANTHER" id="PTHR43141:SF5">
    <property type="entry name" value="CYTOCHROME BD-I UBIQUINOL OXIDASE SUBUNIT 2"/>
    <property type="match status" value="1"/>
</dbReference>
<gene>
    <name evidence="13" type="ORF">GT755_03615</name>
</gene>